<gene>
    <name evidence="3" type="ORF">WA026_018581</name>
</gene>
<dbReference type="PANTHER" id="PTHR39077:SF1">
    <property type="entry name" value="E3 UBIQUITIN-PROTEIN LIGASE APD1-4 MIDDLE DOMAIN-CONTAINING PROTEIN"/>
    <property type="match status" value="1"/>
</dbReference>
<dbReference type="PANTHER" id="PTHR39077">
    <property type="entry name" value="DUF4793 DOMAIN-CONTAINING PROTEIN"/>
    <property type="match status" value="1"/>
</dbReference>
<sequence>MRANSDYLEVYPLRGAAKLPAVTSRVFKGPTRVVRLCLLGILLPVLLVAVPLYLRYRVYVHQLYPLAMSDMRVIDGRISTTWCQRQMVKANTTFNAFLLPDSPKISDNFETLSMVRHLRLDDDMKEYWGFYLIKGSIVKVSTCVRWQGASLIVIRGHKHLHECAYIGDDSSEEEEEVQELRSDAPANRPSAMRRHRPDVKFLHPASDNQSYLIHHVPETHYEDDSDLEGDIKKLLSSLQEKITISRKSNAKQAADQLNRLSTPKEENSKLTSTEIINDILKKLEKLGSKNGDILEKLSKKLQSREAAYFSSTMEVINRTKREFLLETAELSHSAQEQEDVGAEVDLNPDGIADDKGTVTEDTVHDMSNSEFWSSFSSSEEALLNCAGYH</sequence>
<evidence type="ECO:0000313" key="4">
    <source>
        <dbReference type="Proteomes" id="UP001431783"/>
    </source>
</evidence>
<comment type="caution">
    <text evidence="3">The sequence shown here is derived from an EMBL/GenBank/DDBJ whole genome shotgun (WGS) entry which is preliminary data.</text>
</comment>
<organism evidence="3 4">
    <name type="scientific">Henosepilachna vigintioctopunctata</name>
    <dbReference type="NCBI Taxonomy" id="420089"/>
    <lineage>
        <taxon>Eukaryota</taxon>
        <taxon>Metazoa</taxon>
        <taxon>Ecdysozoa</taxon>
        <taxon>Arthropoda</taxon>
        <taxon>Hexapoda</taxon>
        <taxon>Insecta</taxon>
        <taxon>Pterygota</taxon>
        <taxon>Neoptera</taxon>
        <taxon>Endopterygota</taxon>
        <taxon>Coleoptera</taxon>
        <taxon>Polyphaga</taxon>
        <taxon>Cucujiformia</taxon>
        <taxon>Coccinelloidea</taxon>
        <taxon>Coccinellidae</taxon>
        <taxon>Epilachninae</taxon>
        <taxon>Epilachnini</taxon>
        <taxon>Henosepilachna</taxon>
    </lineage>
</organism>
<dbReference type="Pfam" id="PF16040">
    <property type="entry name" value="APD1-4_N"/>
    <property type="match status" value="1"/>
</dbReference>
<keyword evidence="1" id="KW-1133">Transmembrane helix</keyword>
<keyword evidence="4" id="KW-1185">Reference proteome</keyword>
<keyword evidence="1" id="KW-0812">Transmembrane</keyword>
<keyword evidence="1" id="KW-0472">Membrane</keyword>
<dbReference type="EMBL" id="JARQZJ010000042">
    <property type="protein sequence ID" value="KAK9877472.1"/>
    <property type="molecule type" value="Genomic_DNA"/>
</dbReference>
<dbReference type="AlphaFoldDB" id="A0AAW1UBB7"/>
<reference evidence="3 4" key="1">
    <citation type="submission" date="2023-03" db="EMBL/GenBank/DDBJ databases">
        <title>Genome insight into feeding habits of ladybird beetles.</title>
        <authorList>
            <person name="Li H.-S."/>
            <person name="Huang Y.-H."/>
            <person name="Pang H."/>
        </authorList>
    </citation>
    <scope>NUCLEOTIDE SEQUENCE [LARGE SCALE GENOMIC DNA]</scope>
    <source>
        <strain evidence="3">SYSU_2023b</strain>
        <tissue evidence="3">Whole body</tissue>
    </source>
</reference>
<proteinExistence type="predicted"/>
<evidence type="ECO:0000313" key="3">
    <source>
        <dbReference type="EMBL" id="KAK9877472.1"/>
    </source>
</evidence>
<feature type="transmembrane region" description="Helical" evidence="1">
    <location>
        <begin position="33"/>
        <end position="54"/>
    </location>
</feature>
<dbReference type="Proteomes" id="UP001431783">
    <property type="component" value="Unassembled WGS sequence"/>
</dbReference>
<name>A0AAW1UBB7_9CUCU</name>
<protein>
    <recommendedName>
        <fullName evidence="2">E3 ubiquitin-protein ligase APD1-4 N-terminal domain-containing protein</fullName>
    </recommendedName>
</protein>
<accession>A0AAW1UBB7</accession>
<dbReference type="InterPro" id="IPR032008">
    <property type="entry name" value="APD1-4_N"/>
</dbReference>
<evidence type="ECO:0000256" key="1">
    <source>
        <dbReference type="SAM" id="Phobius"/>
    </source>
</evidence>
<evidence type="ECO:0000259" key="2">
    <source>
        <dbReference type="Pfam" id="PF16040"/>
    </source>
</evidence>
<feature type="domain" description="E3 ubiquitin-protein ligase APD1-4 N-terminal" evidence="2">
    <location>
        <begin position="91"/>
        <end position="160"/>
    </location>
</feature>